<comment type="caution">
    <text evidence="1">The sequence shown here is derived from an EMBL/GenBank/DDBJ whole genome shotgun (WGS) entry which is preliminary data.</text>
</comment>
<evidence type="ECO:0000313" key="1">
    <source>
        <dbReference type="EMBL" id="KAK8596249.1"/>
    </source>
</evidence>
<organism evidence="1 2">
    <name type="scientific">Hibiscus sabdariffa</name>
    <name type="common">roselle</name>
    <dbReference type="NCBI Taxonomy" id="183260"/>
    <lineage>
        <taxon>Eukaryota</taxon>
        <taxon>Viridiplantae</taxon>
        <taxon>Streptophyta</taxon>
        <taxon>Embryophyta</taxon>
        <taxon>Tracheophyta</taxon>
        <taxon>Spermatophyta</taxon>
        <taxon>Magnoliopsida</taxon>
        <taxon>eudicotyledons</taxon>
        <taxon>Gunneridae</taxon>
        <taxon>Pentapetalae</taxon>
        <taxon>rosids</taxon>
        <taxon>malvids</taxon>
        <taxon>Malvales</taxon>
        <taxon>Malvaceae</taxon>
        <taxon>Malvoideae</taxon>
        <taxon>Hibiscus</taxon>
    </lineage>
</organism>
<accession>A0ABR2G7G2</accession>
<sequence>MFKFSLILPGSFGGRPPETLTIPVELSLLERHGSPISFESQPIAKKERYNPESLLAVAMEEEQQGTCLDINMG</sequence>
<dbReference type="EMBL" id="JBBPBM010000002">
    <property type="protein sequence ID" value="KAK8596249.1"/>
    <property type="molecule type" value="Genomic_DNA"/>
</dbReference>
<reference evidence="1 2" key="1">
    <citation type="journal article" date="2024" name="G3 (Bethesda)">
        <title>Genome assembly of Hibiscus sabdariffa L. provides insights into metabolisms of medicinal natural products.</title>
        <authorList>
            <person name="Kim T."/>
        </authorList>
    </citation>
    <scope>NUCLEOTIDE SEQUENCE [LARGE SCALE GENOMIC DNA]</scope>
    <source>
        <strain evidence="1">TK-2024</strain>
        <tissue evidence="1">Old leaves</tissue>
    </source>
</reference>
<dbReference type="Proteomes" id="UP001472677">
    <property type="component" value="Unassembled WGS sequence"/>
</dbReference>
<proteinExistence type="predicted"/>
<gene>
    <name evidence="1" type="ORF">V6N12_064748</name>
</gene>
<name>A0ABR2G7G2_9ROSI</name>
<keyword evidence="2" id="KW-1185">Reference proteome</keyword>
<evidence type="ECO:0000313" key="2">
    <source>
        <dbReference type="Proteomes" id="UP001472677"/>
    </source>
</evidence>
<protein>
    <submittedName>
        <fullName evidence="1">Uncharacterized protein</fullName>
    </submittedName>
</protein>